<comment type="caution">
    <text evidence="3">The sequence shown here is derived from an EMBL/GenBank/DDBJ whole genome shotgun (WGS) entry which is preliminary data.</text>
</comment>
<feature type="region of interest" description="Disordered" evidence="2">
    <location>
        <begin position="42"/>
        <end position="69"/>
    </location>
</feature>
<evidence type="ECO:0000313" key="4">
    <source>
        <dbReference type="Proteomes" id="UP001365542"/>
    </source>
</evidence>
<keyword evidence="1" id="KW-0175">Coiled coil</keyword>
<feature type="coiled-coil region" evidence="1">
    <location>
        <begin position="93"/>
        <end position="159"/>
    </location>
</feature>
<proteinExistence type="predicted"/>
<evidence type="ECO:0000256" key="1">
    <source>
        <dbReference type="SAM" id="Coils"/>
    </source>
</evidence>
<name>A0AAV9X5S0_9PEZI</name>
<dbReference type="AlphaFoldDB" id="A0AAV9X5S0"/>
<feature type="region of interest" description="Disordered" evidence="2">
    <location>
        <begin position="1"/>
        <end position="22"/>
    </location>
</feature>
<gene>
    <name evidence="3" type="ORF">TWF694_011615</name>
</gene>
<sequence length="327" mass="37068">MSPPRASAETVTPSPVDISQNGIISLSPDSVAAFSETPISAISPVLTSRSDHPDSEEDQEENEEENKTSLLIDDMCSQIQAVYKSATVGYLDSGRLKKELRRAKKAHRAKEKQLDMQIELLCRSNNALKAKLATVEEDCKALTAEKQSMEEKFKSEQQAIEGEFTSEQRANEEIITSEQQTFRDKIDQLQKDHYALQETNTALETRNSELTDERDSLRATGEECKKWAETMESKIISLDKYINDQNKEVKTLKEKKEELLLQVATMGVEFKTTRENYSKREAILEEITKILAEEKGALVAQNEALIAEKEKYKTQMNSLWKIIKPAK</sequence>
<feature type="coiled-coil region" evidence="1">
    <location>
        <begin position="186"/>
        <end position="262"/>
    </location>
</feature>
<dbReference type="Proteomes" id="UP001365542">
    <property type="component" value="Unassembled WGS sequence"/>
</dbReference>
<feature type="compositionally biased region" description="Polar residues" evidence="2">
    <location>
        <begin position="9"/>
        <end position="22"/>
    </location>
</feature>
<dbReference type="EMBL" id="JAVHJO010000009">
    <property type="protein sequence ID" value="KAK6537428.1"/>
    <property type="molecule type" value="Genomic_DNA"/>
</dbReference>
<evidence type="ECO:0000313" key="3">
    <source>
        <dbReference type="EMBL" id="KAK6537428.1"/>
    </source>
</evidence>
<accession>A0AAV9X5S0</accession>
<organism evidence="3 4">
    <name type="scientific">Orbilia ellipsospora</name>
    <dbReference type="NCBI Taxonomy" id="2528407"/>
    <lineage>
        <taxon>Eukaryota</taxon>
        <taxon>Fungi</taxon>
        <taxon>Dikarya</taxon>
        <taxon>Ascomycota</taxon>
        <taxon>Pezizomycotina</taxon>
        <taxon>Orbiliomycetes</taxon>
        <taxon>Orbiliales</taxon>
        <taxon>Orbiliaceae</taxon>
        <taxon>Orbilia</taxon>
    </lineage>
</organism>
<keyword evidence="4" id="KW-1185">Reference proteome</keyword>
<feature type="compositionally biased region" description="Acidic residues" evidence="2">
    <location>
        <begin position="54"/>
        <end position="64"/>
    </location>
</feature>
<evidence type="ECO:0000256" key="2">
    <source>
        <dbReference type="SAM" id="MobiDB-lite"/>
    </source>
</evidence>
<protein>
    <submittedName>
        <fullName evidence="3">Uncharacterized protein</fullName>
    </submittedName>
</protein>
<reference evidence="3 4" key="1">
    <citation type="submission" date="2019-10" db="EMBL/GenBank/DDBJ databases">
        <authorList>
            <person name="Palmer J.M."/>
        </authorList>
    </citation>
    <scope>NUCLEOTIDE SEQUENCE [LARGE SCALE GENOMIC DNA]</scope>
    <source>
        <strain evidence="3 4">TWF694</strain>
    </source>
</reference>